<dbReference type="KEGG" id="hhy:Halhy_2037"/>
<dbReference type="HOGENOM" id="CLU_060555_0_2_10"/>
<dbReference type="GO" id="GO:0005506">
    <property type="term" value="F:iron ion binding"/>
    <property type="evidence" value="ECO:0007669"/>
    <property type="project" value="InterPro"/>
</dbReference>
<evidence type="ECO:0000256" key="1">
    <source>
        <dbReference type="ARBA" id="ARBA00006420"/>
    </source>
</evidence>
<dbReference type="GO" id="GO:0051536">
    <property type="term" value="F:iron-sulfur cluster binding"/>
    <property type="evidence" value="ECO:0007669"/>
    <property type="project" value="InterPro"/>
</dbReference>
<dbReference type="PANTHER" id="PTHR11178">
    <property type="entry name" value="IRON-SULFUR CLUSTER SCAFFOLD PROTEIN NFU-RELATED"/>
    <property type="match status" value="1"/>
</dbReference>
<evidence type="ECO:0000313" key="3">
    <source>
        <dbReference type="EMBL" id="AEE49922.1"/>
    </source>
</evidence>
<dbReference type="SUPFAM" id="SSF110836">
    <property type="entry name" value="Hypothetical protein SAV1430"/>
    <property type="match status" value="1"/>
</dbReference>
<dbReference type="SUPFAM" id="SSF117916">
    <property type="entry name" value="Fe-S cluster assembly (FSCA) domain-like"/>
    <property type="match status" value="1"/>
</dbReference>
<dbReference type="Pfam" id="PF08712">
    <property type="entry name" value="Nfu_N"/>
    <property type="match status" value="1"/>
</dbReference>
<accession>F4KPG8</accession>
<dbReference type="InterPro" id="IPR014824">
    <property type="entry name" value="Nfu/NifU_N"/>
</dbReference>
<reference evidence="3 4" key="1">
    <citation type="journal article" date="2011" name="Stand. Genomic Sci.">
        <title>Complete genome sequence of Haliscomenobacter hydrossis type strain (O).</title>
        <authorList>
            <consortium name="US DOE Joint Genome Institute (JGI-PGF)"/>
            <person name="Daligault H."/>
            <person name="Lapidus A."/>
            <person name="Zeytun A."/>
            <person name="Nolan M."/>
            <person name="Lucas S."/>
            <person name="Del Rio T.G."/>
            <person name="Tice H."/>
            <person name="Cheng J.F."/>
            <person name="Tapia R."/>
            <person name="Han C."/>
            <person name="Goodwin L."/>
            <person name="Pitluck S."/>
            <person name="Liolios K."/>
            <person name="Pagani I."/>
            <person name="Ivanova N."/>
            <person name="Huntemann M."/>
            <person name="Mavromatis K."/>
            <person name="Mikhailova N."/>
            <person name="Pati A."/>
            <person name="Chen A."/>
            <person name="Palaniappan K."/>
            <person name="Land M."/>
            <person name="Hauser L."/>
            <person name="Brambilla E.M."/>
            <person name="Rohde M."/>
            <person name="Verbarg S."/>
            <person name="Goker M."/>
            <person name="Bristow J."/>
            <person name="Eisen J.A."/>
            <person name="Markowitz V."/>
            <person name="Hugenholtz P."/>
            <person name="Kyrpides N.C."/>
            <person name="Klenk H.P."/>
            <person name="Woyke T."/>
        </authorList>
    </citation>
    <scope>NUCLEOTIDE SEQUENCE [LARGE SCALE GENOMIC DNA]</scope>
    <source>
        <strain evidence="4">ATCC 27775 / DSM 1100 / LMG 10767 / O</strain>
    </source>
</reference>
<evidence type="ECO:0000313" key="4">
    <source>
        <dbReference type="Proteomes" id="UP000008461"/>
    </source>
</evidence>
<gene>
    <name evidence="3" type="ordered locus">Halhy_2037</name>
</gene>
<evidence type="ECO:0000259" key="2">
    <source>
        <dbReference type="SMART" id="SM00932"/>
    </source>
</evidence>
<dbReference type="PANTHER" id="PTHR11178:SF1">
    <property type="entry name" value="NFU1 IRON-SULFUR CLUSTER SCAFFOLD HOMOLOG, MITOCHONDRIAL"/>
    <property type="match status" value="1"/>
</dbReference>
<dbReference type="Gene3D" id="3.30.1370.70">
    <property type="entry name" value="Scaffold protein Nfu/NifU, N-terminal domain"/>
    <property type="match status" value="1"/>
</dbReference>
<dbReference type="eggNOG" id="COG0694">
    <property type="taxonomic scope" value="Bacteria"/>
</dbReference>
<dbReference type="EMBL" id="CP002691">
    <property type="protein sequence ID" value="AEE49922.1"/>
    <property type="molecule type" value="Genomic_DNA"/>
</dbReference>
<dbReference type="InterPro" id="IPR001075">
    <property type="entry name" value="NIF_FeS_clus_asmbl_NifU_C"/>
</dbReference>
<protein>
    <submittedName>
        <fullName evidence="3">Nitrogen-fixing NifU domain-containing protein</fullName>
    </submittedName>
</protein>
<dbReference type="InterPro" id="IPR034904">
    <property type="entry name" value="FSCA_dom_sf"/>
</dbReference>
<dbReference type="STRING" id="760192.Halhy_2037"/>
<keyword evidence="4" id="KW-1185">Reference proteome</keyword>
<feature type="domain" description="Scaffold protein Nfu/NifU N-terminal" evidence="2">
    <location>
        <begin position="21"/>
        <end position="107"/>
    </location>
</feature>
<organism evidence="3 4">
    <name type="scientific">Haliscomenobacter hydrossis (strain ATCC 27775 / DSM 1100 / LMG 10767 / O)</name>
    <dbReference type="NCBI Taxonomy" id="760192"/>
    <lineage>
        <taxon>Bacteria</taxon>
        <taxon>Pseudomonadati</taxon>
        <taxon>Bacteroidota</taxon>
        <taxon>Saprospiria</taxon>
        <taxon>Saprospirales</taxon>
        <taxon>Haliscomenobacteraceae</taxon>
        <taxon>Haliscomenobacter</taxon>
    </lineage>
</organism>
<name>F4KPG8_HALH1</name>
<dbReference type="SMART" id="SM00932">
    <property type="entry name" value="Nfu_N"/>
    <property type="match status" value="1"/>
</dbReference>
<dbReference type="Pfam" id="PF01106">
    <property type="entry name" value="NifU"/>
    <property type="match status" value="1"/>
</dbReference>
<dbReference type="InterPro" id="IPR035433">
    <property type="entry name" value="NFU1-like"/>
</dbReference>
<dbReference type="Gene3D" id="3.30.300.130">
    <property type="entry name" value="Fe-S cluster assembly (FSCA)"/>
    <property type="match status" value="1"/>
</dbReference>
<comment type="similarity">
    <text evidence="1">Belongs to the NifU family.</text>
</comment>
<proteinExistence type="inferred from homology"/>
<dbReference type="GO" id="GO:0016226">
    <property type="term" value="P:iron-sulfur cluster assembly"/>
    <property type="evidence" value="ECO:0007669"/>
    <property type="project" value="InterPro"/>
</dbReference>
<sequence length="212" mass="23889">MLTPTDTHHMETTVTKSPVLLYTEQTPNPESLKFVTNRMLYRGTADFREVDLATEWSPLATALFDFPYVRGVYVSNNFVTVSKELNYEWPDIMLKLKDFIKNYIEEGGELVKEGFAEHISKIEADRAGVAYTGDEAELVQKIKELIDTYVKPAVEMDGGNIEFKHYENGKVFVLMQGSCSGCPSSTVTLKAGIEGMLKRMIPQVEEVVQEMG</sequence>
<dbReference type="PIRSF" id="PIRSF036773">
    <property type="entry name" value="HIRIP5"/>
    <property type="match status" value="1"/>
</dbReference>
<dbReference type="InterPro" id="IPR036498">
    <property type="entry name" value="Nfu/NifU_N_sf"/>
</dbReference>
<dbReference type="AlphaFoldDB" id="F4KPG8"/>
<dbReference type="Proteomes" id="UP000008461">
    <property type="component" value="Chromosome"/>
</dbReference>
<reference key="2">
    <citation type="submission" date="2011-04" db="EMBL/GenBank/DDBJ databases">
        <title>Complete sequence of chromosome of Haliscomenobacter hydrossis DSM 1100.</title>
        <authorList>
            <consortium name="US DOE Joint Genome Institute (JGI-PGF)"/>
            <person name="Lucas S."/>
            <person name="Han J."/>
            <person name="Lapidus A."/>
            <person name="Bruce D."/>
            <person name="Goodwin L."/>
            <person name="Pitluck S."/>
            <person name="Peters L."/>
            <person name="Kyrpides N."/>
            <person name="Mavromatis K."/>
            <person name="Ivanova N."/>
            <person name="Ovchinnikova G."/>
            <person name="Pagani I."/>
            <person name="Daligault H."/>
            <person name="Detter J.C."/>
            <person name="Han C."/>
            <person name="Land M."/>
            <person name="Hauser L."/>
            <person name="Markowitz V."/>
            <person name="Cheng J.-F."/>
            <person name="Hugenholtz P."/>
            <person name="Woyke T."/>
            <person name="Wu D."/>
            <person name="Verbarg S."/>
            <person name="Frueling A."/>
            <person name="Brambilla E."/>
            <person name="Klenk H.-P."/>
            <person name="Eisen J.A."/>
        </authorList>
    </citation>
    <scope>NUCLEOTIDE SEQUENCE</scope>
    <source>
        <strain>DSM 1100</strain>
    </source>
</reference>